<dbReference type="AlphaFoldDB" id="A0A6I1FJ53"/>
<dbReference type="Proteomes" id="UP000429595">
    <property type="component" value="Unassembled WGS sequence"/>
</dbReference>
<evidence type="ECO:0000313" key="3">
    <source>
        <dbReference type="Proteomes" id="UP000429595"/>
    </source>
</evidence>
<name>A0A6I1FJ53_9BACI</name>
<dbReference type="RefSeq" id="WP_152149256.1">
    <property type="nucleotide sequence ID" value="NZ_WEIO01000001.1"/>
</dbReference>
<keyword evidence="3" id="KW-1185">Reference proteome</keyword>
<protein>
    <submittedName>
        <fullName evidence="2">Uncharacterized protein</fullName>
    </submittedName>
</protein>
<sequence>METIIIAILVGLFSLITNRKSGSEKEKKSAPKKNKPSRPASAKSFTQVEQKIKTARPALNEKYEEARKEAGRRERSPGRLSRYQEESVKKEETADSNEFGFEIESDDLARGVIFSEILAPPKALRRK</sequence>
<comment type="caution">
    <text evidence="2">The sequence shown here is derived from an EMBL/GenBank/DDBJ whole genome shotgun (WGS) entry which is preliminary data.</text>
</comment>
<dbReference type="EMBL" id="WEIO01000001">
    <property type="protein sequence ID" value="KAB7708729.1"/>
    <property type="molecule type" value="Genomic_DNA"/>
</dbReference>
<accession>A0A6I1FJ53</accession>
<evidence type="ECO:0000313" key="2">
    <source>
        <dbReference type="EMBL" id="KAB7708729.1"/>
    </source>
</evidence>
<reference evidence="2 3" key="1">
    <citation type="submission" date="2019-10" db="EMBL/GenBank/DDBJ databases">
        <title>Bacillus aerolatum sp. nov., isolated from bioaerosol of sport playgrounds.</title>
        <authorList>
            <person name="Chen P."/>
            <person name="Zhang G."/>
        </authorList>
    </citation>
    <scope>NUCLEOTIDE SEQUENCE [LARGE SCALE GENOMIC DNA]</scope>
    <source>
        <strain evidence="2 3">CX253</strain>
    </source>
</reference>
<proteinExistence type="predicted"/>
<organism evidence="2 3">
    <name type="scientific">Bacillus aerolatus</name>
    <dbReference type="NCBI Taxonomy" id="2653354"/>
    <lineage>
        <taxon>Bacteria</taxon>
        <taxon>Bacillati</taxon>
        <taxon>Bacillota</taxon>
        <taxon>Bacilli</taxon>
        <taxon>Bacillales</taxon>
        <taxon>Bacillaceae</taxon>
        <taxon>Bacillus</taxon>
    </lineage>
</organism>
<gene>
    <name evidence="2" type="ORF">F9802_00835</name>
</gene>
<evidence type="ECO:0000256" key="1">
    <source>
        <dbReference type="SAM" id="MobiDB-lite"/>
    </source>
</evidence>
<feature type="region of interest" description="Disordered" evidence="1">
    <location>
        <begin position="20"/>
        <end position="95"/>
    </location>
</feature>
<feature type="compositionally biased region" description="Basic and acidic residues" evidence="1">
    <location>
        <begin position="59"/>
        <end position="93"/>
    </location>
</feature>